<name>A0A368JK25_9BACT</name>
<reference evidence="1 2" key="1">
    <citation type="submission" date="2018-07" db="EMBL/GenBank/DDBJ databases">
        <title>Genome analysis of Larkinella rosea.</title>
        <authorList>
            <person name="Zhou Z."/>
            <person name="Wang G."/>
        </authorList>
    </citation>
    <scope>NUCLEOTIDE SEQUENCE [LARGE SCALE GENOMIC DNA]</scope>
    <source>
        <strain evidence="2">zzj9</strain>
    </source>
</reference>
<dbReference type="EMBL" id="QOWE01000023">
    <property type="protein sequence ID" value="RCR66903.1"/>
    <property type="molecule type" value="Genomic_DNA"/>
</dbReference>
<dbReference type="RefSeq" id="WP_114408650.1">
    <property type="nucleotide sequence ID" value="NZ_QOWE01000023.1"/>
</dbReference>
<evidence type="ECO:0000313" key="2">
    <source>
        <dbReference type="Proteomes" id="UP000253383"/>
    </source>
</evidence>
<keyword evidence="2" id="KW-1185">Reference proteome</keyword>
<proteinExistence type="predicted"/>
<dbReference type="AlphaFoldDB" id="A0A368JK25"/>
<sequence>MEKQLHWVKAAFSRSVVIMKGDEVVGGMHRDLLVRDVDAHLNGVHIFFDVAGFLVHSVNIHDKTAGDQIIGRIDFEGFNGAVVHLETGEKYTWQRENFMMHEWSLVADKPESKTAQEIIHYDRTRMFLADEGTIELVTDLPNAEMLILTGLFVRNYFLRKRKIAAT</sequence>
<gene>
    <name evidence="1" type="ORF">DUE52_24190</name>
</gene>
<evidence type="ECO:0000313" key="1">
    <source>
        <dbReference type="EMBL" id="RCR66903.1"/>
    </source>
</evidence>
<protein>
    <submittedName>
        <fullName evidence="1">Uncharacterized protein</fullName>
    </submittedName>
</protein>
<organism evidence="1 2">
    <name type="scientific">Larkinella punicea</name>
    <dbReference type="NCBI Taxonomy" id="2315727"/>
    <lineage>
        <taxon>Bacteria</taxon>
        <taxon>Pseudomonadati</taxon>
        <taxon>Bacteroidota</taxon>
        <taxon>Cytophagia</taxon>
        <taxon>Cytophagales</taxon>
        <taxon>Spirosomataceae</taxon>
        <taxon>Larkinella</taxon>
    </lineage>
</organism>
<comment type="caution">
    <text evidence="1">The sequence shown here is derived from an EMBL/GenBank/DDBJ whole genome shotgun (WGS) entry which is preliminary data.</text>
</comment>
<accession>A0A368JK25</accession>
<dbReference type="Proteomes" id="UP000253383">
    <property type="component" value="Unassembled WGS sequence"/>
</dbReference>
<dbReference type="OrthoDB" id="955690at2"/>